<dbReference type="InterPro" id="IPR003382">
    <property type="entry name" value="Flavoprotein"/>
</dbReference>
<comment type="function">
    <text evidence="3">Catalyzes two sequential steps in the biosynthesis of coenzyme A. In the first step cysteine is conjugated to 4'-phosphopantothenate to form 4-phosphopantothenoylcysteine. In the second step the latter compound is decarboxylated to form 4'-phosphopantotheine.</text>
</comment>
<feature type="region of interest" description="Phosphopantothenate--cysteine ligase" evidence="3">
    <location>
        <begin position="189"/>
        <end position="395"/>
    </location>
</feature>
<dbReference type="InterPro" id="IPR035929">
    <property type="entry name" value="CoaB-like_sf"/>
</dbReference>
<dbReference type="PANTHER" id="PTHR14359:SF6">
    <property type="entry name" value="PHOSPHOPANTOTHENOYLCYSTEINE DECARBOXYLASE"/>
    <property type="match status" value="1"/>
</dbReference>
<proteinExistence type="inferred from homology"/>
<dbReference type="PROSITE" id="PS51257">
    <property type="entry name" value="PROKAR_LIPOPROTEIN"/>
    <property type="match status" value="1"/>
</dbReference>
<evidence type="ECO:0000256" key="2">
    <source>
        <dbReference type="ARBA" id="ARBA00023239"/>
    </source>
</evidence>
<keyword evidence="3 4" id="KW-0285">Flavoprotein</keyword>
<dbReference type="SUPFAM" id="SSF52507">
    <property type="entry name" value="Homo-oligomeric flavin-containing Cys decarboxylases, HFCD"/>
    <property type="match status" value="1"/>
</dbReference>
<dbReference type="Pfam" id="PF04127">
    <property type="entry name" value="DFP"/>
    <property type="match status" value="1"/>
</dbReference>
<keyword evidence="2 3" id="KW-0456">Lyase</keyword>
<sequence length="395" mass="44273">MNIIKNKRIIIALTGGIACYKVVELIRILRKYDVIITVIMTKNATNFITPLTIETISCSKVYINDDTVKYNMDHINLTRNHDLIIIVPATANIIAKLANGIADDFLSTMILARSCPLVLIPAMNKFMWNNNRTKSNISILLNDNVILIGPNFGEQACGEIGVGRMVEPEEILEYLIEFFSPKILKNMNILITAGPTIEPIDPIRYISNHSSGKTGYAIANSAKNAGAKVTLVTGPTYLKTPNNIKTVFINTANEMYESVIKNIDNIDVFISVAAVSDWYIKNININKIKKKSNYIPEFILHPTVDILSTVSETYDKIFCIGFAAETENIEEYAIKKLKEKKIDMIIANMATQVMNSDMTEFIIFNKDGQREFISNTSKIDAAMKLIEKIAMKVNK</sequence>
<comment type="similarity">
    <text evidence="3 4">In the C-terminal section; belongs to the PPC synthetase family.</text>
</comment>
<feature type="binding site" evidence="3">
    <location>
        <position position="340"/>
    </location>
    <ligand>
        <name>CTP</name>
        <dbReference type="ChEBI" id="CHEBI:37563"/>
    </ligand>
</feature>
<feature type="binding site" evidence="3">
    <location>
        <position position="287"/>
    </location>
    <ligand>
        <name>CTP</name>
        <dbReference type="ChEBI" id="CHEBI:37563"/>
    </ligand>
</feature>
<keyword evidence="3" id="KW-0479">Metal-binding</keyword>
<keyword evidence="8" id="KW-1185">Reference proteome</keyword>
<dbReference type="GO" id="GO:0071513">
    <property type="term" value="C:phosphopantothenoylcysteine decarboxylase complex"/>
    <property type="evidence" value="ECO:0007669"/>
    <property type="project" value="TreeGrafter"/>
</dbReference>
<keyword evidence="3" id="KW-0511">Multifunctional enzyme</keyword>
<evidence type="ECO:0000313" key="8">
    <source>
        <dbReference type="Proteomes" id="UP000266796"/>
    </source>
</evidence>
<keyword evidence="3" id="KW-0460">Magnesium</keyword>
<dbReference type="GO" id="GO:0004632">
    <property type="term" value="F:phosphopantothenate--cysteine ligase activity"/>
    <property type="evidence" value="ECO:0007669"/>
    <property type="project" value="UniProtKB-UniRule"/>
</dbReference>
<dbReference type="EC" id="4.1.1.36" evidence="3"/>
<dbReference type="GO" id="GO:0046872">
    <property type="term" value="F:metal ion binding"/>
    <property type="evidence" value="ECO:0007669"/>
    <property type="project" value="UniProtKB-KW"/>
</dbReference>
<comment type="pathway">
    <text evidence="3 4">Cofactor biosynthesis; coenzyme A biosynthesis; CoA from (R)-pantothenate: step 2/5.</text>
</comment>
<dbReference type="InterPro" id="IPR036551">
    <property type="entry name" value="Flavin_trans-like"/>
</dbReference>
<feature type="region of interest" description="Phosphopantothenoylcysteine decarboxylase" evidence="3">
    <location>
        <begin position="1"/>
        <end position="188"/>
    </location>
</feature>
<feature type="domain" description="Flavoprotein" evidence="5">
    <location>
        <begin position="7"/>
        <end position="177"/>
    </location>
</feature>
<dbReference type="InterPro" id="IPR005252">
    <property type="entry name" value="CoaBC"/>
</dbReference>
<evidence type="ECO:0000259" key="6">
    <source>
        <dbReference type="Pfam" id="PF04127"/>
    </source>
</evidence>
<evidence type="ECO:0000259" key="5">
    <source>
        <dbReference type="Pfam" id="PF02441"/>
    </source>
</evidence>
<evidence type="ECO:0000256" key="1">
    <source>
        <dbReference type="ARBA" id="ARBA00022793"/>
    </source>
</evidence>
<dbReference type="EMBL" id="CP025628">
    <property type="protein sequence ID" value="AWD32343.1"/>
    <property type="molecule type" value="Genomic_DNA"/>
</dbReference>
<feature type="binding site" evidence="3">
    <location>
        <position position="277"/>
    </location>
    <ligand>
        <name>CTP</name>
        <dbReference type="ChEBI" id="CHEBI:37563"/>
    </ligand>
</feature>
<comment type="pathway">
    <text evidence="3 4">Cofactor biosynthesis; coenzyme A biosynthesis; CoA from (R)-pantothenate: step 3/5.</text>
</comment>
<comment type="caution">
    <text evidence="3">Lacks conserved residue(s) required for the propagation of feature annotation.</text>
</comment>
<evidence type="ECO:0000256" key="3">
    <source>
        <dbReference type="HAMAP-Rule" id="MF_02225"/>
    </source>
</evidence>
<comment type="function">
    <text evidence="4">Catalyzes two steps in the biosynthesis of coenzyme A. In the first step cysteine is conjugated to 4'-phosphopantothenate to form 4-phosphopantothenoylcysteine, in the latter compound is decarboxylated to form 4'-phosphopantotheine.</text>
</comment>
<name>A0A3Q8ER64_9PROT</name>
<gene>
    <name evidence="3 7" type="primary">coaBC</name>
    <name evidence="7" type="ORF">CKSOR_00220</name>
</gene>
<comment type="similarity">
    <text evidence="3 4">In the N-terminal section; belongs to the HFCD (homo-oligomeric flavin containing Cys decarboxylase) superfamily.</text>
</comment>
<dbReference type="EC" id="6.3.2.5" evidence="3"/>
<dbReference type="InterPro" id="IPR007085">
    <property type="entry name" value="DNA/pantothenate-metab_flavo_C"/>
</dbReference>
<dbReference type="KEGG" id="kso:CKSOR_00220"/>
<dbReference type="UniPathway" id="UPA00241">
    <property type="reaction ID" value="UER00353"/>
</dbReference>
<comment type="cofactor">
    <cofactor evidence="3">
        <name>Mg(2+)</name>
        <dbReference type="ChEBI" id="CHEBI:18420"/>
    </cofactor>
</comment>
<dbReference type="GO" id="GO:0015937">
    <property type="term" value="P:coenzyme A biosynthetic process"/>
    <property type="evidence" value="ECO:0007669"/>
    <property type="project" value="UniProtKB-UniRule"/>
</dbReference>
<evidence type="ECO:0000256" key="4">
    <source>
        <dbReference type="RuleBase" id="RU364078"/>
    </source>
</evidence>
<dbReference type="NCBIfam" id="TIGR00521">
    <property type="entry name" value="coaBC_dfp"/>
    <property type="match status" value="1"/>
</dbReference>
<dbReference type="GO" id="GO:0004633">
    <property type="term" value="F:phosphopantothenoylcysteine decarboxylase activity"/>
    <property type="evidence" value="ECO:0007669"/>
    <property type="project" value="UniProtKB-UniRule"/>
</dbReference>
<dbReference type="Proteomes" id="UP000266796">
    <property type="component" value="Chromosome"/>
</dbReference>
<feature type="binding site" evidence="3">
    <location>
        <position position="322"/>
    </location>
    <ligand>
        <name>CTP</name>
        <dbReference type="ChEBI" id="CHEBI:37563"/>
    </ligand>
</feature>
<accession>A0A3Q8ER64</accession>
<keyword evidence="3 4" id="KW-0288">FMN</keyword>
<keyword evidence="3 4" id="KW-0436">Ligase</keyword>
<dbReference type="Gene3D" id="3.40.50.10300">
    <property type="entry name" value="CoaB-like"/>
    <property type="match status" value="1"/>
</dbReference>
<comment type="catalytic activity">
    <reaction evidence="3 4">
        <text>(R)-4'-phosphopantothenate + L-cysteine + CTP = N-[(R)-4-phosphopantothenoyl]-L-cysteine + CMP + diphosphate + H(+)</text>
        <dbReference type="Rhea" id="RHEA:19397"/>
        <dbReference type="ChEBI" id="CHEBI:10986"/>
        <dbReference type="ChEBI" id="CHEBI:15378"/>
        <dbReference type="ChEBI" id="CHEBI:33019"/>
        <dbReference type="ChEBI" id="CHEBI:35235"/>
        <dbReference type="ChEBI" id="CHEBI:37563"/>
        <dbReference type="ChEBI" id="CHEBI:59458"/>
        <dbReference type="ChEBI" id="CHEBI:60377"/>
        <dbReference type="EC" id="6.3.2.5"/>
    </reaction>
</comment>
<dbReference type="GO" id="GO:0010181">
    <property type="term" value="F:FMN binding"/>
    <property type="evidence" value="ECO:0007669"/>
    <property type="project" value="UniProtKB-UniRule"/>
</dbReference>
<feature type="binding site" evidence="3">
    <location>
        <position position="336"/>
    </location>
    <ligand>
        <name>CTP</name>
        <dbReference type="ChEBI" id="CHEBI:37563"/>
    </ligand>
</feature>
<dbReference type="PANTHER" id="PTHR14359">
    <property type="entry name" value="HOMO-OLIGOMERIC FLAVIN CONTAINING CYS DECARBOXYLASE FAMILY"/>
    <property type="match status" value="1"/>
</dbReference>
<organism evidence="7 8">
    <name type="scientific">Candidatus Kinetoplastidibacterium kentomonadis</name>
    <dbReference type="NCBI Taxonomy" id="1576550"/>
    <lineage>
        <taxon>Bacteria</taxon>
        <taxon>Pseudomonadati</taxon>
        <taxon>Pseudomonadota</taxon>
        <taxon>Betaproteobacteria</taxon>
        <taxon>Candidatus Kinetoplastidibacterium</taxon>
    </lineage>
</organism>
<dbReference type="GO" id="GO:0015941">
    <property type="term" value="P:pantothenate catabolic process"/>
    <property type="evidence" value="ECO:0007669"/>
    <property type="project" value="InterPro"/>
</dbReference>
<reference evidence="7 8" key="1">
    <citation type="journal article" date="2018" name="Parasitology">
        <title>The reduced genome of Candidatus Kinetoplastibacterium sorsogonicusi, the endosymbiont of Kentomonas sorsogonicus (Trypanosomatidae): loss of the haem-synthesis pathway.</title>
        <authorList>
            <person name="Silva F.M."/>
            <person name="Kostygov A.Y."/>
            <person name="Spodareva V.V."/>
            <person name="Butenko A."/>
            <person name="Tossou R."/>
            <person name="Lukes J."/>
            <person name="Yurchenko V."/>
            <person name="Alves J.M.P."/>
        </authorList>
    </citation>
    <scope>NUCLEOTIDE SEQUENCE [LARGE SCALE GENOMIC DNA]</scope>
    <source>
        <strain evidence="7 8">MF-08</strain>
    </source>
</reference>
<comment type="cofactor">
    <cofactor evidence="3">
        <name>FMN</name>
        <dbReference type="ChEBI" id="CHEBI:58210"/>
    </cofactor>
    <text evidence="3">Binds 1 FMN per subunit.</text>
</comment>
<feature type="domain" description="DNA/pantothenate metabolism flavoprotein C-terminal" evidence="6">
    <location>
        <begin position="184"/>
        <end position="390"/>
    </location>
</feature>
<protein>
    <recommendedName>
        <fullName evidence="3">Coenzyme A biosynthesis bifunctional protein CoaBC</fullName>
    </recommendedName>
    <alternativeName>
        <fullName evidence="3">DNA/pantothenate metabolism flavoprotein</fullName>
    </alternativeName>
    <alternativeName>
        <fullName evidence="3">Phosphopantothenoylcysteine synthetase/decarboxylase</fullName>
        <shortName evidence="3">PPCS-PPCDC</shortName>
    </alternativeName>
    <domain>
        <recommendedName>
            <fullName evidence="3">Phosphopantothenoylcysteine decarboxylase</fullName>
            <shortName evidence="3">PPC decarboxylase</shortName>
            <shortName evidence="3">PPC-DC</shortName>
            <ecNumber evidence="3">4.1.1.36</ecNumber>
        </recommendedName>
        <alternativeName>
            <fullName evidence="3">CoaC</fullName>
        </alternativeName>
    </domain>
    <domain>
        <recommendedName>
            <fullName evidence="3">Phosphopantothenate--cysteine ligase</fullName>
            <ecNumber evidence="3">6.3.2.5</ecNumber>
        </recommendedName>
        <alternativeName>
            <fullName evidence="3">CoaB</fullName>
        </alternativeName>
        <alternativeName>
            <fullName evidence="3">Phosphopantothenoylcysteine synthetase</fullName>
            <shortName evidence="3">PPC synthetase</shortName>
            <shortName evidence="3">PPC-S</shortName>
        </alternativeName>
    </domain>
</protein>
<comment type="catalytic activity">
    <reaction evidence="3 4">
        <text>N-[(R)-4-phosphopantothenoyl]-L-cysteine + H(+) = (R)-4'-phosphopantetheine + CO2</text>
        <dbReference type="Rhea" id="RHEA:16793"/>
        <dbReference type="ChEBI" id="CHEBI:15378"/>
        <dbReference type="ChEBI" id="CHEBI:16526"/>
        <dbReference type="ChEBI" id="CHEBI:59458"/>
        <dbReference type="ChEBI" id="CHEBI:61723"/>
        <dbReference type="EC" id="4.1.1.36"/>
    </reaction>
</comment>
<evidence type="ECO:0000313" key="7">
    <source>
        <dbReference type="EMBL" id="AWD32343.1"/>
    </source>
</evidence>
<dbReference type="RefSeq" id="WP_108673761.1">
    <property type="nucleotide sequence ID" value="NZ_CP025628.1"/>
</dbReference>
<keyword evidence="1 3" id="KW-0210">Decarboxylase</keyword>
<dbReference type="AlphaFoldDB" id="A0A3Q8ER64"/>
<feature type="active site" description="Proton donor" evidence="3">
    <location>
        <position position="157"/>
    </location>
</feature>
<dbReference type="Pfam" id="PF02441">
    <property type="entry name" value="Flavoprotein"/>
    <property type="match status" value="1"/>
</dbReference>
<dbReference type="OrthoDB" id="9802554at2"/>
<dbReference type="Gene3D" id="3.40.50.1950">
    <property type="entry name" value="Flavin prenyltransferase-like"/>
    <property type="match status" value="1"/>
</dbReference>
<dbReference type="SUPFAM" id="SSF102645">
    <property type="entry name" value="CoaB-like"/>
    <property type="match status" value="1"/>
</dbReference>
<dbReference type="HAMAP" id="MF_02225">
    <property type="entry name" value="CoaBC"/>
    <property type="match status" value="1"/>
</dbReference>